<dbReference type="PANTHER" id="PTHR38687:SF1">
    <property type="entry name" value="CELL DIVISION PROTEIN DEDD"/>
    <property type="match status" value="1"/>
</dbReference>
<dbReference type="PANTHER" id="PTHR38687">
    <property type="entry name" value="CELL DIVISION PROTEIN DEDD-RELATED"/>
    <property type="match status" value="1"/>
</dbReference>
<feature type="domain" description="SPOR" evidence="2">
    <location>
        <begin position="154"/>
        <end position="232"/>
    </location>
</feature>
<dbReference type="GO" id="GO:0032506">
    <property type="term" value="P:cytokinetic process"/>
    <property type="evidence" value="ECO:0007669"/>
    <property type="project" value="TreeGrafter"/>
</dbReference>
<dbReference type="Pfam" id="PF05036">
    <property type="entry name" value="SPOR"/>
    <property type="match status" value="1"/>
</dbReference>
<evidence type="ECO:0000259" key="2">
    <source>
        <dbReference type="PROSITE" id="PS51724"/>
    </source>
</evidence>
<dbReference type="EMBL" id="JACHHO010000004">
    <property type="protein sequence ID" value="MBB5205553.1"/>
    <property type="molecule type" value="Genomic_DNA"/>
</dbReference>
<comment type="caution">
    <text evidence="3">The sequence shown here is derived from an EMBL/GenBank/DDBJ whole genome shotgun (WGS) entry which is preliminary data.</text>
</comment>
<dbReference type="InterPro" id="IPR007730">
    <property type="entry name" value="SPOR-like_dom"/>
</dbReference>
<sequence>MDLLALFRRDATAPAAESGRGKRARNAATHDQAVQQLRQKARHRLIGAAVLVGIGIVAFPLVFETQPRPVPMDLPIVIPAKESAPPLAVPALGAASLPEAAQRQAELLPQEPEIEQVAPEAPVASAPIGGVARADAALPAEVPSKAAAPASAQPAAGLRFVVQVGAYAEQAAAREARRKLEAKGLKTYAQVAKTKEGERIRVRLGPFTDKAEAERAASKAKALGLGGSVLTL</sequence>
<dbReference type="AlphaFoldDB" id="A0A840S799"/>
<accession>A0A840S799</accession>
<reference evidence="3 4" key="1">
    <citation type="submission" date="2020-08" db="EMBL/GenBank/DDBJ databases">
        <title>Genomic Encyclopedia of Type Strains, Phase IV (KMG-IV): sequencing the most valuable type-strain genomes for metagenomic binning, comparative biology and taxonomic classification.</title>
        <authorList>
            <person name="Goeker M."/>
        </authorList>
    </citation>
    <scope>NUCLEOTIDE SEQUENCE [LARGE SCALE GENOMIC DNA]</scope>
    <source>
        <strain evidence="3 4">DSM 23958</strain>
    </source>
</reference>
<dbReference type="InterPro" id="IPR052521">
    <property type="entry name" value="Cell_div_SPOR-domain"/>
</dbReference>
<protein>
    <submittedName>
        <fullName evidence="3">DedD protein</fullName>
    </submittedName>
</protein>
<dbReference type="GO" id="GO:0042834">
    <property type="term" value="F:peptidoglycan binding"/>
    <property type="evidence" value="ECO:0007669"/>
    <property type="project" value="InterPro"/>
</dbReference>
<gene>
    <name evidence="3" type="ORF">HNQ51_002872</name>
</gene>
<dbReference type="Gene3D" id="3.30.70.1070">
    <property type="entry name" value="Sporulation related repeat"/>
    <property type="match status" value="1"/>
</dbReference>
<keyword evidence="4" id="KW-1185">Reference proteome</keyword>
<dbReference type="Proteomes" id="UP000554837">
    <property type="component" value="Unassembled WGS sequence"/>
</dbReference>
<name>A0A840S799_9BURK</name>
<organism evidence="3 4">
    <name type="scientific">Inhella inkyongensis</name>
    <dbReference type="NCBI Taxonomy" id="392593"/>
    <lineage>
        <taxon>Bacteria</taxon>
        <taxon>Pseudomonadati</taxon>
        <taxon>Pseudomonadota</taxon>
        <taxon>Betaproteobacteria</taxon>
        <taxon>Burkholderiales</taxon>
        <taxon>Sphaerotilaceae</taxon>
        <taxon>Inhella</taxon>
    </lineage>
</organism>
<feature type="transmembrane region" description="Helical" evidence="1">
    <location>
        <begin position="45"/>
        <end position="63"/>
    </location>
</feature>
<keyword evidence="1" id="KW-0472">Membrane</keyword>
<dbReference type="GO" id="GO:0030428">
    <property type="term" value="C:cell septum"/>
    <property type="evidence" value="ECO:0007669"/>
    <property type="project" value="TreeGrafter"/>
</dbReference>
<keyword evidence="1" id="KW-1133">Transmembrane helix</keyword>
<dbReference type="GO" id="GO:0032153">
    <property type="term" value="C:cell division site"/>
    <property type="evidence" value="ECO:0007669"/>
    <property type="project" value="TreeGrafter"/>
</dbReference>
<dbReference type="SUPFAM" id="SSF110997">
    <property type="entry name" value="Sporulation related repeat"/>
    <property type="match status" value="1"/>
</dbReference>
<dbReference type="OrthoDB" id="9181370at2"/>
<dbReference type="InterPro" id="IPR036680">
    <property type="entry name" value="SPOR-like_sf"/>
</dbReference>
<proteinExistence type="predicted"/>
<keyword evidence="1" id="KW-0812">Transmembrane</keyword>
<dbReference type="RefSeq" id="WP_138856521.1">
    <property type="nucleotide sequence ID" value="NZ_CP040709.1"/>
</dbReference>
<evidence type="ECO:0000313" key="3">
    <source>
        <dbReference type="EMBL" id="MBB5205553.1"/>
    </source>
</evidence>
<dbReference type="PROSITE" id="PS51724">
    <property type="entry name" value="SPOR"/>
    <property type="match status" value="1"/>
</dbReference>
<evidence type="ECO:0000256" key="1">
    <source>
        <dbReference type="SAM" id="Phobius"/>
    </source>
</evidence>
<evidence type="ECO:0000313" key="4">
    <source>
        <dbReference type="Proteomes" id="UP000554837"/>
    </source>
</evidence>